<dbReference type="FunFam" id="1.10.10.60:FF:000141">
    <property type="entry name" value="TetR family transcriptional regulator"/>
    <property type="match status" value="1"/>
</dbReference>
<feature type="domain" description="HTH tetR-type" evidence="5">
    <location>
        <begin position="13"/>
        <end position="73"/>
    </location>
</feature>
<dbReference type="InterPro" id="IPR039536">
    <property type="entry name" value="TetR_C_Proteobacteria"/>
</dbReference>
<dbReference type="Proteomes" id="UP000287188">
    <property type="component" value="Unassembled WGS sequence"/>
</dbReference>
<dbReference type="PROSITE" id="PS50977">
    <property type="entry name" value="HTH_TETR_2"/>
    <property type="match status" value="1"/>
</dbReference>
<dbReference type="EMBL" id="BIFS01000001">
    <property type="protein sequence ID" value="GCE21095.1"/>
    <property type="molecule type" value="Genomic_DNA"/>
</dbReference>
<evidence type="ECO:0000313" key="6">
    <source>
        <dbReference type="EMBL" id="GCE21095.1"/>
    </source>
</evidence>
<keyword evidence="2 4" id="KW-0238">DNA-binding</keyword>
<organism evidence="6 7">
    <name type="scientific">Dictyobacter kobayashii</name>
    <dbReference type="NCBI Taxonomy" id="2014872"/>
    <lineage>
        <taxon>Bacteria</taxon>
        <taxon>Bacillati</taxon>
        <taxon>Chloroflexota</taxon>
        <taxon>Ktedonobacteria</taxon>
        <taxon>Ktedonobacterales</taxon>
        <taxon>Dictyobacteraceae</taxon>
        <taxon>Dictyobacter</taxon>
    </lineage>
</organism>
<dbReference type="GO" id="GO:0000976">
    <property type="term" value="F:transcription cis-regulatory region binding"/>
    <property type="evidence" value="ECO:0007669"/>
    <property type="project" value="TreeGrafter"/>
</dbReference>
<dbReference type="PANTHER" id="PTHR30055:SF146">
    <property type="entry name" value="HTH-TYPE TRANSCRIPTIONAL DUAL REGULATOR CECR"/>
    <property type="match status" value="1"/>
</dbReference>
<proteinExistence type="predicted"/>
<dbReference type="GO" id="GO:0003700">
    <property type="term" value="F:DNA-binding transcription factor activity"/>
    <property type="evidence" value="ECO:0007669"/>
    <property type="project" value="TreeGrafter"/>
</dbReference>
<accession>A0A402APY9</accession>
<feature type="DNA-binding region" description="H-T-H motif" evidence="4">
    <location>
        <begin position="36"/>
        <end position="55"/>
    </location>
</feature>
<dbReference type="InterPro" id="IPR050109">
    <property type="entry name" value="HTH-type_TetR-like_transc_reg"/>
</dbReference>
<evidence type="ECO:0000256" key="1">
    <source>
        <dbReference type="ARBA" id="ARBA00023015"/>
    </source>
</evidence>
<protein>
    <recommendedName>
        <fullName evidence="5">HTH tetR-type domain-containing protein</fullName>
    </recommendedName>
</protein>
<sequence>MEIASEKEGERARVKREQVLTGAQRAFLREGFAAVSTDTLAREAGVSKRTLYTYYPSKEELFVDALRGLTIEQPKTRVLDFIRGIAPSTVQELHEALVALAERIIAATMSPEYLALMRTIIADSHRFPSLPRFFALQFPNWPSRRLGTCSSAHRRTESLSMAIEKL</sequence>
<keyword evidence="1" id="KW-0805">Transcription regulation</keyword>
<evidence type="ECO:0000259" key="5">
    <source>
        <dbReference type="PROSITE" id="PS50977"/>
    </source>
</evidence>
<dbReference type="InterPro" id="IPR009057">
    <property type="entry name" value="Homeodomain-like_sf"/>
</dbReference>
<evidence type="ECO:0000256" key="3">
    <source>
        <dbReference type="ARBA" id="ARBA00023163"/>
    </source>
</evidence>
<dbReference type="SUPFAM" id="SSF46689">
    <property type="entry name" value="Homeodomain-like"/>
    <property type="match status" value="1"/>
</dbReference>
<dbReference type="Pfam" id="PF14246">
    <property type="entry name" value="TetR_C_7"/>
    <property type="match status" value="1"/>
</dbReference>
<reference evidence="7" key="1">
    <citation type="submission" date="2018-12" db="EMBL/GenBank/DDBJ databases">
        <title>Tengunoibacter tsumagoiensis gen. nov., sp. nov., Dictyobacter kobayashii sp. nov., D. alpinus sp. nov., and D. joshuensis sp. nov. and description of Dictyobacteraceae fam. nov. within the order Ktedonobacterales isolated from Tengu-no-mugimeshi.</title>
        <authorList>
            <person name="Wang C.M."/>
            <person name="Zheng Y."/>
            <person name="Sakai Y."/>
            <person name="Toyoda A."/>
            <person name="Minakuchi Y."/>
            <person name="Abe K."/>
            <person name="Yokota A."/>
            <person name="Yabe S."/>
        </authorList>
    </citation>
    <scope>NUCLEOTIDE SEQUENCE [LARGE SCALE GENOMIC DNA]</scope>
    <source>
        <strain evidence="7">Uno11</strain>
    </source>
</reference>
<dbReference type="Gene3D" id="1.10.357.10">
    <property type="entry name" value="Tetracycline Repressor, domain 2"/>
    <property type="match status" value="1"/>
</dbReference>
<dbReference type="GO" id="GO:0045892">
    <property type="term" value="P:negative regulation of DNA-templated transcription"/>
    <property type="evidence" value="ECO:0007669"/>
    <property type="project" value="UniProtKB-ARBA"/>
</dbReference>
<evidence type="ECO:0000256" key="4">
    <source>
        <dbReference type="PROSITE-ProRule" id="PRU00335"/>
    </source>
</evidence>
<dbReference type="Pfam" id="PF00440">
    <property type="entry name" value="TetR_N"/>
    <property type="match status" value="1"/>
</dbReference>
<dbReference type="AlphaFoldDB" id="A0A402APY9"/>
<comment type="caution">
    <text evidence="6">The sequence shown here is derived from an EMBL/GenBank/DDBJ whole genome shotgun (WGS) entry which is preliminary data.</text>
</comment>
<keyword evidence="7" id="KW-1185">Reference proteome</keyword>
<dbReference type="PRINTS" id="PR00455">
    <property type="entry name" value="HTHTETR"/>
</dbReference>
<name>A0A402APY9_9CHLR</name>
<dbReference type="PANTHER" id="PTHR30055">
    <property type="entry name" value="HTH-TYPE TRANSCRIPTIONAL REGULATOR RUTR"/>
    <property type="match status" value="1"/>
</dbReference>
<keyword evidence="3" id="KW-0804">Transcription</keyword>
<gene>
    <name evidence="6" type="ORF">KDK_48950</name>
</gene>
<dbReference type="InterPro" id="IPR001647">
    <property type="entry name" value="HTH_TetR"/>
</dbReference>
<evidence type="ECO:0000256" key="2">
    <source>
        <dbReference type="ARBA" id="ARBA00023125"/>
    </source>
</evidence>
<dbReference type="RefSeq" id="WP_161977606.1">
    <property type="nucleotide sequence ID" value="NZ_BIFS01000001.1"/>
</dbReference>
<evidence type="ECO:0000313" key="7">
    <source>
        <dbReference type="Proteomes" id="UP000287188"/>
    </source>
</evidence>